<dbReference type="EMBL" id="CM023489">
    <property type="protein sequence ID" value="KAH6922716.1"/>
    <property type="molecule type" value="Genomic_DNA"/>
</dbReference>
<organism evidence="1 2">
    <name type="scientific">Hyalomma asiaticum</name>
    <name type="common">Tick</name>
    <dbReference type="NCBI Taxonomy" id="266040"/>
    <lineage>
        <taxon>Eukaryota</taxon>
        <taxon>Metazoa</taxon>
        <taxon>Ecdysozoa</taxon>
        <taxon>Arthropoda</taxon>
        <taxon>Chelicerata</taxon>
        <taxon>Arachnida</taxon>
        <taxon>Acari</taxon>
        <taxon>Parasitiformes</taxon>
        <taxon>Ixodida</taxon>
        <taxon>Ixodoidea</taxon>
        <taxon>Ixodidae</taxon>
        <taxon>Hyalomminae</taxon>
        <taxon>Hyalomma</taxon>
    </lineage>
</organism>
<dbReference type="Proteomes" id="UP000821845">
    <property type="component" value="Chromosome 9"/>
</dbReference>
<keyword evidence="2" id="KW-1185">Reference proteome</keyword>
<comment type="caution">
    <text evidence="1">The sequence shown here is derived from an EMBL/GenBank/DDBJ whole genome shotgun (WGS) entry which is preliminary data.</text>
</comment>
<evidence type="ECO:0000313" key="2">
    <source>
        <dbReference type="Proteomes" id="UP000821845"/>
    </source>
</evidence>
<gene>
    <name evidence="1" type="ORF">HPB50_018332</name>
</gene>
<proteinExistence type="predicted"/>
<accession>A0ACB7RM16</accession>
<evidence type="ECO:0000313" key="1">
    <source>
        <dbReference type="EMBL" id="KAH6922716.1"/>
    </source>
</evidence>
<name>A0ACB7RM16_HYAAI</name>
<sequence>MLALCEVVLLAWCAFSEGLANKIDCGAFLKAPSGECAPQPTSYGIGGRATCTFIRVLDIDSQRMPPEIPSVRCKCPGNLCSPTGDFRCQEVREKVKVSYPRWQDGHLWSVHNKTIDVTTACICAMSQAVMAHDDVDRKLDVIDNAVR</sequence>
<protein>
    <submittedName>
        <fullName evidence="1">Uncharacterized protein</fullName>
    </submittedName>
</protein>
<reference evidence="1" key="1">
    <citation type="submission" date="2020-05" db="EMBL/GenBank/DDBJ databases">
        <title>Large-scale comparative analyses of tick genomes elucidate their genetic diversity and vector capacities.</title>
        <authorList>
            <person name="Jia N."/>
            <person name="Wang J."/>
            <person name="Shi W."/>
            <person name="Du L."/>
            <person name="Sun Y."/>
            <person name="Zhan W."/>
            <person name="Jiang J."/>
            <person name="Wang Q."/>
            <person name="Zhang B."/>
            <person name="Ji P."/>
            <person name="Sakyi L.B."/>
            <person name="Cui X."/>
            <person name="Yuan T."/>
            <person name="Jiang B."/>
            <person name="Yang W."/>
            <person name="Lam T.T.-Y."/>
            <person name="Chang Q."/>
            <person name="Ding S."/>
            <person name="Wang X."/>
            <person name="Zhu J."/>
            <person name="Ruan X."/>
            <person name="Zhao L."/>
            <person name="Wei J."/>
            <person name="Que T."/>
            <person name="Du C."/>
            <person name="Cheng J."/>
            <person name="Dai P."/>
            <person name="Han X."/>
            <person name="Huang E."/>
            <person name="Gao Y."/>
            <person name="Liu J."/>
            <person name="Shao H."/>
            <person name="Ye R."/>
            <person name="Li L."/>
            <person name="Wei W."/>
            <person name="Wang X."/>
            <person name="Wang C."/>
            <person name="Yang T."/>
            <person name="Huo Q."/>
            <person name="Li W."/>
            <person name="Guo W."/>
            <person name="Chen H."/>
            <person name="Zhou L."/>
            <person name="Ni X."/>
            <person name="Tian J."/>
            <person name="Zhou Y."/>
            <person name="Sheng Y."/>
            <person name="Liu T."/>
            <person name="Pan Y."/>
            <person name="Xia L."/>
            <person name="Li J."/>
            <person name="Zhao F."/>
            <person name="Cao W."/>
        </authorList>
    </citation>
    <scope>NUCLEOTIDE SEQUENCE</scope>
    <source>
        <strain evidence="1">Hyas-2018</strain>
    </source>
</reference>